<dbReference type="RefSeq" id="WP_267622698.1">
    <property type="nucleotide sequence ID" value="NZ_JAODIW010000006.1"/>
</dbReference>
<comment type="caution">
    <text evidence="5">The sequence shown here is derived from an EMBL/GenBank/DDBJ whole genome shotgun (WGS) entry which is preliminary data.</text>
</comment>
<dbReference type="Pfam" id="PF00106">
    <property type="entry name" value="adh_short"/>
    <property type="match status" value="1"/>
</dbReference>
<evidence type="ECO:0000313" key="5">
    <source>
        <dbReference type="EMBL" id="MFC4359387.1"/>
    </source>
</evidence>
<dbReference type="Proteomes" id="UP001595921">
    <property type="component" value="Unassembled WGS sequence"/>
</dbReference>
<feature type="domain" description="Ketoreductase" evidence="4">
    <location>
        <begin position="10"/>
        <end position="189"/>
    </location>
</feature>
<evidence type="ECO:0000256" key="2">
    <source>
        <dbReference type="ARBA" id="ARBA00023002"/>
    </source>
</evidence>
<dbReference type="Gene3D" id="3.40.50.720">
    <property type="entry name" value="NAD(P)-binding Rossmann-like Domain"/>
    <property type="match status" value="1"/>
</dbReference>
<dbReference type="InterPro" id="IPR020904">
    <property type="entry name" value="Sc_DH/Rdtase_CS"/>
</dbReference>
<reference evidence="5 6" key="1">
    <citation type="journal article" date="2019" name="Int. J. Syst. Evol. Microbiol.">
        <title>The Global Catalogue of Microorganisms (GCM) 10K type strain sequencing project: providing services to taxonomists for standard genome sequencing and annotation.</title>
        <authorList>
            <consortium name="The Broad Institute Genomics Platform"/>
            <consortium name="The Broad Institute Genome Sequencing Center for Infectious Disease"/>
            <person name="Wu L."/>
            <person name="Ma J."/>
        </authorList>
    </citation>
    <scope>NUCLEOTIDE SEQUENCE [LARGE SCALE GENOMIC DNA]</scope>
    <source>
        <strain evidence="5 6">CGMCC 1.12553</strain>
    </source>
</reference>
<dbReference type="InterPro" id="IPR002347">
    <property type="entry name" value="SDR_fam"/>
</dbReference>
<accession>A0ABD5PEQ3</accession>
<dbReference type="PANTHER" id="PTHR43976">
    <property type="entry name" value="SHORT CHAIN DEHYDROGENASE"/>
    <property type="match status" value="1"/>
</dbReference>
<evidence type="ECO:0000313" key="6">
    <source>
        <dbReference type="Proteomes" id="UP001595921"/>
    </source>
</evidence>
<evidence type="ECO:0000259" key="4">
    <source>
        <dbReference type="SMART" id="SM00822"/>
    </source>
</evidence>
<dbReference type="InterPro" id="IPR051911">
    <property type="entry name" value="SDR_oxidoreductase"/>
</dbReference>
<evidence type="ECO:0000256" key="3">
    <source>
        <dbReference type="RuleBase" id="RU000363"/>
    </source>
</evidence>
<dbReference type="SUPFAM" id="SSF51735">
    <property type="entry name" value="NAD(P)-binding Rossmann-fold domains"/>
    <property type="match status" value="1"/>
</dbReference>
<dbReference type="GO" id="GO:0016491">
    <property type="term" value="F:oxidoreductase activity"/>
    <property type="evidence" value="ECO:0007669"/>
    <property type="project" value="UniProtKB-KW"/>
</dbReference>
<dbReference type="EC" id="1.-.-.-" evidence="5"/>
<organism evidence="5 6">
    <name type="scientific">Halobium salinum</name>
    <dbReference type="NCBI Taxonomy" id="1364940"/>
    <lineage>
        <taxon>Archaea</taxon>
        <taxon>Methanobacteriati</taxon>
        <taxon>Methanobacteriota</taxon>
        <taxon>Stenosarchaea group</taxon>
        <taxon>Halobacteria</taxon>
        <taxon>Halobacteriales</taxon>
        <taxon>Haloferacaceae</taxon>
        <taxon>Halobium</taxon>
    </lineage>
</organism>
<name>A0ABD5PEQ3_9EURY</name>
<dbReference type="InterPro" id="IPR036291">
    <property type="entry name" value="NAD(P)-bd_dom_sf"/>
</dbReference>
<dbReference type="PANTHER" id="PTHR43976:SF16">
    <property type="entry name" value="SHORT-CHAIN DEHYDROGENASE_REDUCTASE FAMILY PROTEIN"/>
    <property type="match status" value="1"/>
</dbReference>
<dbReference type="PRINTS" id="PR00080">
    <property type="entry name" value="SDRFAMILY"/>
</dbReference>
<keyword evidence="2 5" id="KW-0560">Oxidoreductase</keyword>
<dbReference type="SMART" id="SM00822">
    <property type="entry name" value="PKS_KR"/>
    <property type="match status" value="1"/>
</dbReference>
<dbReference type="PRINTS" id="PR00081">
    <property type="entry name" value="GDHRDH"/>
</dbReference>
<dbReference type="EMBL" id="JBHSDS010000008">
    <property type="protein sequence ID" value="MFC4359387.1"/>
    <property type="molecule type" value="Genomic_DNA"/>
</dbReference>
<sequence length="264" mass="28351">MKRGTSGKGRVVVVTGANEGIGYHTSAALLERGYRVAGFDVDGEGFEALEDAYPDHARYHRCDVTVDGDVQSAVDAVVAEWGRIDVLLNNAAVFSFGSVEDRSLDDTRREFEVNYFGYLRAIRAVLPQMRKQGGGIVHCVSSGVGSTGHPGLSGYASSKAAIEALVRSLRLELRHEPISVTLMYPPATNTRSAARLGYPSYAVKEPAEVGRKLAAKIESTGPVVAADWSTRLGMAVMDRFPSLVERGTARFVTEDGVSLGRVEG</sequence>
<dbReference type="InterPro" id="IPR057326">
    <property type="entry name" value="KR_dom"/>
</dbReference>
<gene>
    <name evidence="5" type="ORF">ACFO0N_15700</name>
</gene>
<evidence type="ECO:0000256" key="1">
    <source>
        <dbReference type="ARBA" id="ARBA00006484"/>
    </source>
</evidence>
<protein>
    <submittedName>
        <fullName evidence="5">SDR family NAD(P)-dependent oxidoreductase</fullName>
        <ecNumber evidence="5">1.-.-.-</ecNumber>
    </submittedName>
</protein>
<dbReference type="PROSITE" id="PS00061">
    <property type="entry name" value="ADH_SHORT"/>
    <property type="match status" value="1"/>
</dbReference>
<keyword evidence="6" id="KW-1185">Reference proteome</keyword>
<proteinExistence type="inferred from homology"/>
<dbReference type="AlphaFoldDB" id="A0ABD5PEQ3"/>
<comment type="similarity">
    <text evidence="1 3">Belongs to the short-chain dehydrogenases/reductases (SDR) family.</text>
</comment>